<feature type="compositionally biased region" description="Low complexity" evidence="1">
    <location>
        <begin position="82"/>
        <end position="105"/>
    </location>
</feature>
<feature type="region of interest" description="Disordered" evidence="1">
    <location>
        <begin position="25"/>
        <end position="70"/>
    </location>
</feature>
<sequence length="112" mass="11821">MSPGKPGCQPSLYVVARTDVELARVSRPTTPSWSMSHSTRSSSNRGQESLSRAARRHSVVPPGLRAGQPDVGLVCSVSQDQLQAGQLGQGRQSCHQASGVGQGSRSSRRQAP</sequence>
<feature type="region of interest" description="Disordered" evidence="1">
    <location>
        <begin position="82"/>
        <end position="112"/>
    </location>
</feature>
<comment type="caution">
    <text evidence="2">The sequence shown here is derived from an EMBL/GenBank/DDBJ whole genome shotgun (WGS) entry which is preliminary data.</text>
</comment>
<name>A0ABQ8UAT0_9EUKA</name>
<accession>A0ABQ8UAT0</accession>
<protein>
    <submittedName>
        <fullName evidence="2">Uncharacterized protein</fullName>
    </submittedName>
</protein>
<evidence type="ECO:0000313" key="2">
    <source>
        <dbReference type="EMBL" id="KAJ4453915.1"/>
    </source>
</evidence>
<keyword evidence="3" id="KW-1185">Reference proteome</keyword>
<reference evidence="2" key="1">
    <citation type="journal article" date="2022" name="bioRxiv">
        <title>Genomics of Preaxostyla Flagellates Illuminates Evolutionary Transitions and the Path Towards Mitochondrial Loss.</title>
        <authorList>
            <person name="Novak L.V.F."/>
            <person name="Treitli S.C."/>
            <person name="Pyrih J."/>
            <person name="Halakuc P."/>
            <person name="Pipaliya S.V."/>
            <person name="Vacek V."/>
            <person name="Brzon O."/>
            <person name="Soukal P."/>
            <person name="Eme L."/>
            <person name="Dacks J.B."/>
            <person name="Karnkowska A."/>
            <person name="Elias M."/>
            <person name="Hampl V."/>
        </authorList>
    </citation>
    <scope>NUCLEOTIDE SEQUENCE</scope>
    <source>
        <strain evidence="2">RCP-MX</strain>
    </source>
</reference>
<evidence type="ECO:0000256" key="1">
    <source>
        <dbReference type="SAM" id="MobiDB-lite"/>
    </source>
</evidence>
<organism evidence="2 3">
    <name type="scientific">Paratrimastix pyriformis</name>
    <dbReference type="NCBI Taxonomy" id="342808"/>
    <lineage>
        <taxon>Eukaryota</taxon>
        <taxon>Metamonada</taxon>
        <taxon>Preaxostyla</taxon>
        <taxon>Paratrimastigidae</taxon>
        <taxon>Paratrimastix</taxon>
    </lineage>
</organism>
<proteinExistence type="predicted"/>
<dbReference type="Proteomes" id="UP001141327">
    <property type="component" value="Unassembled WGS sequence"/>
</dbReference>
<evidence type="ECO:0000313" key="3">
    <source>
        <dbReference type="Proteomes" id="UP001141327"/>
    </source>
</evidence>
<gene>
    <name evidence="2" type="ORF">PAPYR_11500</name>
</gene>
<feature type="compositionally biased region" description="Low complexity" evidence="1">
    <location>
        <begin position="32"/>
        <end position="43"/>
    </location>
</feature>
<dbReference type="EMBL" id="JAPMOS010000202">
    <property type="protein sequence ID" value="KAJ4453915.1"/>
    <property type="molecule type" value="Genomic_DNA"/>
</dbReference>